<accession>A0AAN9BA13</accession>
<keyword evidence="2" id="KW-0964">Secreted</keyword>
<dbReference type="PANTHER" id="PTHR11475:SF4">
    <property type="entry name" value="CHORION PEROXIDASE"/>
    <property type="match status" value="1"/>
</dbReference>
<protein>
    <submittedName>
        <fullName evidence="6">Uncharacterized protein</fullName>
    </submittedName>
</protein>
<dbReference type="GO" id="GO:0004601">
    <property type="term" value="F:peroxidase activity"/>
    <property type="evidence" value="ECO:0007669"/>
    <property type="project" value="InterPro"/>
</dbReference>
<organism evidence="6 7">
    <name type="scientific">Littorina saxatilis</name>
    <dbReference type="NCBI Taxonomy" id="31220"/>
    <lineage>
        <taxon>Eukaryota</taxon>
        <taxon>Metazoa</taxon>
        <taxon>Spiralia</taxon>
        <taxon>Lophotrochozoa</taxon>
        <taxon>Mollusca</taxon>
        <taxon>Gastropoda</taxon>
        <taxon>Caenogastropoda</taxon>
        <taxon>Littorinimorpha</taxon>
        <taxon>Littorinoidea</taxon>
        <taxon>Littorinidae</taxon>
        <taxon>Littorina</taxon>
    </lineage>
</organism>
<evidence type="ECO:0000256" key="3">
    <source>
        <dbReference type="ARBA" id="ARBA00023180"/>
    </source>
</evidence>
<evidence type="ECO:0000256" key="1">
    <source>
        <dbReference type="ARBA" id="ARBA00004613"/>
    </source>
</evidence>
<keyword evidence="5" id="KW-0732">Signal</keyword>
<sequence length="405" mass="44953">MAVITWWMLACAVGLLRGSGGVRRGASPSLLGGALAGLGLRDYERDVTEQDPRSRCSNLSGAFRTFDGTCNNANNLGAANTPLARLLPPVYGDGVEAPRTRGRNGRPLRGARRISQLVFPDTSRRGLNTLLLMQWGQFLDHDMTLMPLPTERVREEGGEPIICCGRDRLGLASPQPEDCFPITFTRDPGFLGSCMEFVRTIPATRRNPRDTTEPREQLNSLTAFIDASAVYGSSREEEEELREANGRGYLLKSERSSQGPLLPRTDRGICARERDDPPNTPVCFLAGDERVNEQPDLATIHTIFLRLHNVIASRMAAATPRASLSFNSTVFQSARRVVGAIVQRVMFGEWLPIILGDRVMRREGLSVHRRSDYDPSVDPRILNEFSTAAYRSASLPPIKHQYQYQ</sequence>
<evidence type="ECO:0000256" key="2">
    <source>
        <dbReference type="ARBA" id="ARBA00022525"/>
    </source>
</evidence>
<keyword evidence="3" id="KW-0325">Glycoprotein</keyword>
<comment type="subcellular location">
    <subcellularLocation>
        <location evidence="1">Secreted</location>
    </subcellularLocation>
</comment>
<evidence type="ECO:0000256" key="5">
    <source>
        <dbReference type="SAM" id="SignalP"/>
    </source>
</evidence>
<dbReference type="InterPro" id="IPR010255">
    <property type="entry name" value="Haem_peroxidase_sf"/>
</dbReference>
<dbReference type="GO" id="GO:0006979">
    <property type="term" value="P:response to oxidative stress"/>
    <property type="evidence" value="ECO:0007669"/>
    <property type="project" value="InterPro"/>
</dbReference>
<dbReference type="SUPFAM" id="SSF48113">
    <property type="entry name" value="Heme-dependent peroxidases"/>
    <property type="match status" value="1"/>
</dbReference>
<dbReference type="Gene3D" id="1.10.640.10">
    <property type="entry name" value="Haem peroxidase domain superfamily, animal type"/>
    <property type="match status" value="1"/>
</dbReference>
<dbReference type="GO" id="GO:0005576">
    <property type="term" value="C:extracellular region"/>
    <property type="evidence" value="ECO:0007669"/>
    <property type="project" value="UniProtKB-SubCell"/>
</dbReference>
<dbReference type="Proteomes" id="UP001374579">
    <property type="component" value="Unassembled WGS sequence"/>
</dbReference>
<comment type="caution">
    <text evidence="6">The sequence shown here is derived from an EMBL/GenBank/DDBJ whole genome shotgun (WGS) entry which is preliminary data.</text>
</comment>
<dbReference type="PANTHER" id="PTHR11475">
    <property type="entry name" value="OXIDASE/PEROXIDASE"/>
    <property type="match status" value="1"/>
</dbReference>
<feature type="chain" id="PRO_5042893340" evidence="5">
    <location>
        <begin position="19"/>
        <end position="405"/>
    </location>
</feature>
<feature type="region of interest" description="Disordered" evidence="4">
    <location>
        <begin position="244"/>
        <end position="274"/>
    </location>
</feature>
<dbReference type="AlphaFoldDB" id="A0AAN9BA13"/>
<evidence type="ECO:0000313" key="6">
    <source>
        <dbReference type="EMBL" id="KAK7101369.1"/>
    </source>
</evidence>
<dbReference type="InterPro" id="IPR019791">
    <property type="entry name" value="Haem_peroxidase_animal"/>
</dbReference>
<dbReference type="PRINTS" id="PR00457">
    <property type="entry name" value="ANPEROXIDASE"/>
</dbReference>
<dbReference type="PROSITE" id="PS50292">
    <property type="entry name" value="PEROXIDASE_3"/>
    <property type="match status" value="1"/>
</dbReference>
<keyword evidence="7" id="KW-1185">Reference proteome</keyword>
<dbReference type="GO" id="GO:0020037">
    <property type="term" value="F:heme binding"/>
    <property type="evidence" value="ECO:0007669"/>
    <property type="project" value="InterPro"/>
</dbReference>
<evidence type="ECO:0000256" key="4">
    <source>
        <dbReference type="SAM" id="MobiDB-lite"/>
    </source>
</evidence>
<dbReference type="EMBL" id="JBAMIC010000010">
    <property type="protein sequence ID" value="KAK7101369.1"/>
    <property type="molecule type" value="Genomic_DNA"/>
</dbReference>
<feature type="signal peptide" evidence="5">
    <location>
        <begin position="1"/>
        <end position="18"/>
    </location>
</feature>
<gene>
    <name evidence="6" type="ORF">V1264_019758</name>
</gene>
<proteinExistence type="predicted"/>
<reference evidence="6 7" key="1">
    <citation type="submission" date="2024-02" db="EMBL/GenBank/DDBJ databases">
        <title>Chromosome-scale genome assembly of the rough periwinkle Littorina saxatilis.</title>
        <authorList>
            <person name="De Jode A."/>
            <person name="Faria R."/>
            <person name="Formenti G."/>
            <person name="Sims Y."/>
            <person name="Smith T.P."/>
            <person name="Tracey A."/>
            <person name="Wood J.M.D."/>
            <person name="Zagrodzka Z.B."/>
            <person name="Johannesson K."/>
            <person name="Butlin R.K."/>
            <person name="Leder E.H."/>
        </authorList>
    </citation>
    <scope>NUCLEOTIDE SEQUENCE [LARGE SCALE GENOMIC DNA]</scope>
    <source>
        <strain evidence="6">Snail1</strain>
        <tissue evidence="6">Muscle</tissue>
    </source>
</reference>
<evidence type="ECO:0000313" key="7">
    <source>
        <dbReference type="Proteomes" id="UP001374579"/>
    </source>
</evidence>
<dbReference type="Pfam" id="PF03098">
    <property type="entry name" value="An_peroxidase"/>
    <property type="match status" value="1"/>
</dbReference>
<dbReference type="InterPro" id="IPR037120">
    <property type="entry name" value="Haem_peroxidase_sf_animal"/>
</dbReference>
<name>A0AAN9BA13_9CAEN</name>
<feature type="compositionally biased region" description="Basic and acidic residues" evidence="4">
    <location>
        <begin position="264"/>
        <end position="274"/>
    </location>
</feature>